<gene>
    <name evidence="10" type="ORF">ABID14_001662</name>
</gene>
<keyword evidence="5 7" id="KW-1133">Transmembrane helix</keyword>
<name>A0ABV2JB58_9FIRM</name>
<dbReference type="PROSITE" id="PS00211">
    <property type="entry name" value="ABC_TRANSPORTER_1"/>
    <property type="match status" value="1"/>
</dbReference>
<dbReference type="Gene3D" id="1.20.1560.10">
    <property type="entry name" value="ABC transporter type 1, transmembrane domain"/>
    <property type="match status" value="1"/>
</dbReference>
<dbReference type="RefSeq" id="WP_354368986.1">
    <property type="nucleotide sequence ID" value="NZ_JBEPMA010000013.1"/>
</dbReference>
<dbReference type="PANTHER" id="PTHR24221">
    <property type="entry name" value="ATP-BINDING CASSETTE SUB-FAMILY B"/>
    <property type="match status" value="1"/>
</dbReference>
<reference evidence="10 11" key="1">
    <citation type="submission" date="2024-06" db="EMBL/GenBank/DDBJ databases">
        <title>Genomic Encyclopedia of Type Strains, Phase IV (KMG-IV): sequencing the most valuable type-strain genomes for metagenomic binning, comparative biology and taxonomic classification.</title>
        <authorList>
            <person name="Goeker M."/>
        </authorList>
    </citation>
    <scope>NUCLEOTIDE SEQUENCE [LARGE SCALE GENOMIC DNA]</scope>
    <source>
        <strain evidence="10 11">DSM 21460</strain>
    </source>
</reference>
<dbReference type="SUPFAM" id="SSF90123">
    <property type="entry name" value="ABC transporter transmembrane region"/>
    <property type="match status" value="1"/>
</dbReference>
<keyword evidence="3" id="KW-0547">Nucleotide-binding</keyword>
<sequence>MRIINLLKQEFKLLIILVSLNVFSPAFNTLAAILLAKSVDYMINKDLNIFYLFILLTGLSWLMAIVCSSIFNVLEQKYIQKLMEFLRLRTINNLKNDIYIMDDDFKYSKFVNMVTNDISLIEEGISRILSSIYIISNLVFVTIALLSFNILIFLISFIISLAMLKVPKLFEQKISNSTMLMSKKLENMQKQMFNWINGIKFLYDCNAMSLLDNVTLKESKSVADSKIYLTKQITISNFSINLLNIIGQIIILISTGYLALNGIVSFGVIISVMSLSGQLLNSIQEFGEKYTSFFTTKSLLSHYEEDKIININKIDNLIFENRIQIKGLKYSYGNRIINFPNITFKKNKKYILTGKSGVGKTTLLNILAGRYKNYCGCIQCDDIPYSKYNISKNTAYVSQHTYIFNATIKENIILNKKYDPEIFNYIVKSVDLDSVIRRLEEGENTLLDLNNFKLSGGEIQRIGIARALYQDKKIFLIDEGTSNIDRKTASVIENMLFKNKELTVIMVTHSISEELKNAADDIIIL</sequence>
<evidence type="ECO:0000259" key="8">
    <source>
        <dbReference type="PROSITE" id="PS50893"/>
    </source>
</evidence>
<dbReference type="Proteomes" id="UP001549162">
    <property type="component" value="Unassembled WGS sequence"/>
</dbReference>
<dbReference type="InterPro" id="IPR003593">
    <property type="entry name" value="AAA+_ATPase"/>
</dbReference>
<feature type="domain" description="ABC transmembrane type-1" evidence="9">
    <location>
        <begin position="26"/>
        <end position="293"/>
    </location>
</feature>
<keyword evidence="6 7" id="KW-0472">Membrane</keyword>
<accession>A0ABV2JB58</accession>
<evidence type="ECO:0000256" key="7">
    <source>
        <dbReference type="SAM" id="Phobius"/>
    </source>
</evidence>
<protein>
    <submittedName>
        <fullName evidence="10">ATP-binding cassette subfamily B protein</fullName>
    </submittedName>
</protein>
<evidence type="ECO:0000313" key="11">
    <source>
        <dbReference type="Proteomes" id="UP001549162"/>
    </source>
</evidence>
<dbReference type="InterPro" id="IPR017871">
    <property type="entry name" value="ABC_transporter-like_CS"/>
</dbReference>
<dbReference type="CDD" id="cd03228">
    <property type="entry name" value="ABCC_MRP_Like"/>
    <property type="match status" value="1"/>
</dbReference>
<comment type="subcellular location">
    <subcellularLocation>
        <location evidence="1">Cell membrane</location>
        <topology evidence="1">Multi-pass membrane protein</topology>
    </subcellularLocation>
</comment>
<dbReference type="GO" id="GO:0005524">
    <property type="term" value="F:ATP binding"/>
    <property type="evidence" value="ECO:0007669"/>
    <property type="project" value="UniProtKB-KW"/>
</dbReference>
<evidence type="ECO:0000256" key="5">
    <source>
        <dbReference type="ARBA" id="ARBA00022989"/>
    </source>
</evidence>
<evidence type="ECO:0000256" key="1">
    <source>
        <dbReference type="ARBA" id="ARBA00004651"/>
    </source>
</evidence>
<dbReference type="Gene3D" id="3.40.50.300">
    <property type="entry name" value="P-loop containing nucleotide triphosphate hydrolases"/>
    <property type="match status" value="1"/>
</dbReference>
<comment type="caution">
    <text evidence="10">The sequence shown here is derived from an EMBL/GenBank/DDBJ whole genome shotgun (WGS) entry which is preliminary data.</text>
</comment>
<evidence type="ECO:0000256" key="3">
    <source>
        <dbReference type="ARBA" id="ARBA00022741"/>
    </source>
</evidence>
<keyword evidence="4 10" id="KW-0067">ATP-binding</keyword>
<dbReference type="InterPro" id="IPR039421">
    <property type="entry name" value="Type_1_exporter"/>
</dbReference>
<evidence type="ECO:0000256" key="2">
    <source>
        <dbReference type="ARBA" id="ARBA00022692"/>
    </source>
</evidence>
<evidence type="ECO:0000259" key="9">
    <source>
        <dbReference type="PROSITE" id="PS50929"/>
    </source>
</evidence>
<dbReference type="PROSITE" id="PS50893">
    <property type="entry name" value="ABC_TRANSPORTER_2"/>
    <property type="match status" value="1"/>
</dbReference>
<evidence type="ECO:0000256" key="4">
    <source>
        <dbReference type="ARBA" id="ARBA00022840"/>
    </source>
</evidence>
<keyword evidence="11" id="KW-1185">Reference proteome</keyword>
<feature type="transmembrane region" description="Helical" evidence="7">
    <location>
        <begin position="12"/>
        <end position="36"/>
    </location>
</feature>
<evidence type="ECO:0000256" key="6">
    <source>
        <dbReference type="ARBA" id="ARBA00023136"/>
    </source>
</evidence>
<proteinExistence type="predicted"/>
<dbReference type="PANTHER" id="PTHR24221:SF654">
    <property type="entry name" value="ATP-BINDING CASSETTE SUB-FAMILY B MEMBER 6"/>
    <property type="match status" value="1"/>
</dbReference>
<dbReference type="Pfam" id="PF00005">
    <property type="entry name" value="ABC_tran"/>
    <property type="match status" value="1"/>
</dbReference>
<organism evidence="10 11">
    <name type="scientific">Peptoniphilus olsenii</name>
    <dbReference type="NCBI Taxonomy" id="411570"/>
    <lineage>
        <taxon>Bacteria</taxon>
        <taxon>Bacillati</taxon>
        <taxon>Bacillota</taxon>
        <taxon>Tissierellia</taxon>
        <taxon>Tissierellales</taxon>
        <taxon>Peptoniphilaceae</taxon>
        <taxon>Peptoniphilus</taxon>
    </lineage>
</organism>
<evidence type="ECO:0000313" key="10">
    <source>
        <dbReference type="EMBL" id="MET3618027.1"/>
    </source>
</evidence>
<feature type="transmembrane region" description="Helical" evidence="7">
    <location>
        <begin position="48"/>
        <end position="74"/>
    </location>
</feature>
<dbReference type="InterPro" id="IPR027417">
    <property type="entry name" value="P-loop_NTPase"/>
</dbReference>
<dbReference type="EMBL" id="JBEPMA010000013">
    <property type="protein sequence ID" value="MET3618027.1"/>
    <property type="molecule type" value="Genomic_DNA"/>
</dbReference>
<dbReference type="PROSITE" id="PS50929">
    <property type="entry name" value="ABC_TM1F"/>
    <property type="match status" value="1"/>
</dbReference>
<dbReference type="SMART" id="SM00382">
    <property type="entry name" value="AAA"/>
    <property type="match status" value="1"/>
</dbReference>
<dbReference type="InterPro" id="IPR003439">
    <property type="entry name" value="ABC_transporter-like_ATP-bd"/>
</dbReference>
<feature type="transmembrane region" description="Helical" evidence="7">
    <location>
        <begin position="132"/>
        <end position="159"/>
    </location>
</feature>
<keyword evidence="2 7" id="KW-0812">Transmembrane</keyword>
<dbReference type="SUPFAM" id="SSF52540">
    <property type="entry name" value="P-loop containing nucleoside triphosphate hydrolases"/>
    <property type="match status" value="1"/>
</dbReference>
<dbReference type="InterPro" id="IPR011527">
    <property type="entry name" value="ABC1_TM_dom"/>
</dbReference>
<dbReference type="InterPro" id="IPR036640">
    <property type="entry name" value="ABC1_TM_sf"/>
</dbReference>
<feature type="domain" description="ABC transporter" evidence="8">
    <location>
        <begin position="312"/>
        <end position="525"/>
    </location>
</feature>